<feature type="compositionally biased region" description="Polar residues" evidence="1">
    <location>
        <begin position="40"/>
        <end position="49"/>
    </location>
</feature>
<keyword evidence="3" id="KW-1185">Reference proteome</keyword>
<dbReference type="AlphaFoldDB" id="A0A498NQZ2"/>
<accession>A0A498NQZ2</accession>
<dbReference type="EMBL" id="QBIY01011172">
    <property type="protein sequence ID" value="RXN34482.1"/>
    <property type="molecule type" value="Genomic_DNA"/>
</dbReference>
<evidence type="ECO:0000313" key="2">
    <source>
        <dbReference type="EMBL" id="RXN34482.1"/>
    </source>
</evidence>
<feature type="compositionally biased region" description="Basic and acidic residues" evidence="1">
    <location>
        <begin position="51"/>
        <end position="74"/>
    </location>
</feature>
<gene>
    <name evidence="2" type="ORF">ROHU_014970</name>
</gene>
<proteinExistence type="predicted"/>
<sequence length="74" mass="8144">MGEGLETEVEQGARVELEQLVSRVALDARVGPAKHKPEWSWQSRASQGGTEDPHSRADRTEDSHGRAEDHHSSA</sequence>
<feature type="region of interest" description="Disordered" evidence="1">
    <location>
        <begin position="29"/>
        <end position="74"/>
    </location>
</feature>
<protein>
    <submittedName>
        <fullName evidence="2">Uncharacterized protein</fullName>
    </submittedName>
</protein>
<dbReference type="Proteomes" id="UP000290572">
    <property type="component" value="Unassembled WGS sequence"/>
</dbReference>
<comment type="caution">
    <text evidence="2">The sequence shown here is derived from an EMBL/GenBank/DDBJ whole genome shotgun (WGS) entry which is preliminary data.</text>
</comment>
<organism evidence="2 3">
    <name type="scientific">Labeo rohita</name>
    <name type="common">Indian major carp</name>
    <name type="synonym">Cyprinus rohita</name>
    <dbReference type="NCBI Taxonomy" id="84645"/>
    <lineage>
        <taxon>Eukaryota</taxon>
        <taxon>Metazoa</taxon>
        <taxon>Chordata</taxon>
        <taxon>Craniata</taxon>
        <taxon>Vertebrata</taxon>
        <taxon>Euteleostomi</taxon>
        <taxon>Actinopterygii</taxon>
        <taxon>Neopterygii</taxon>
        <taxon>Teleostei</taxon>
        <taxon>Ostariophysi</taxon>
        <taxon>Cypriniformes</taxon>
        <taxon>Cyprinidae</taxon>
        <taxon>Labeoninae</taxon>
        <taxon>Labeonini</taxon>
        <taxon>Labeo</taxon>
    </lineage>
</organism>
<evidence type="ECO:0000256" key="1">
    <source>
        <dbReference type="SAM" id="MobiDB-lite"/>
    </source>
</evidence>
<reference evidence="2 3" key="1">
    <citation type="submission" date="2018-03" db="EMBL/GenBank/DDBJ databases">
        <title>Draft genome sequence of Rohu Carp (Labeo rohita).</title>
        <authorList>
            <person name="Das P."/>
            <person name="Kushwaha B."/>
            <person name="Joshi C.G."/>
            <person name="Kumar D."/>
            <person name="Nagpure N.S."/>
            <person name="Sahoo L."/>
            <person name="Das S.P."/>
            <person name="Bit A."/>
            <person name="Patnaik S."/>
            <person name="Meher P.K."/>
            <person name="Jayasankar P."/>
            <person name="Koringa P.G."/>
            <person name="Patel N.V."/>
            <person name="Hinsu A.T."/>
            <person name="Kumar R."/>
            <person name="Pandey M."/>
            <person name="Agarwal S."/>
            <person name="Srivastava S."/>
            <person name="Singh M."/>
            <person name="Iquebal M.A."/>
            <person name="Jaiswal S."/>
            <person name="Angadi U.B."/>
            <person name="Kumar N."/>
            <person name="Raza M."/>
            <person name="Shah T.M."/>
            <person name="Rai A."/>
            <person name="Jena J.K."/>
        </authorList>
    </citation>
    <scope>NUCLEOTIDE SEQUENCE [LARGE SCALE GENOMIC DNA]</scope>
    <source>
        <strain evidence="2">DASCIFA01</strain>
        <tissue evidence="2">Testis</tissue>
    </source>
</reference>
<evidence type="ECO:0000313" key="3">
    <source>
        <dbReference type="Proteomes" id="UP000290572"/>
    </source>
</evidence>
<name>A0A498NQZ2_LABRO</name>